<dbReference type="InterPro" id="IPR016032">
    <property type="entry name" value="Sig_transdc_resp-reg_C-effctor"/>
</dbReference>
<dbReference type="SUPFAM" id="SSF46894">
    <property type="entry name" value="C-terminal effector domain of the bipartite response regulators"/>
    <property type="match status" value="1"/>
</dbReference>
<dbReference type="SMART" id="SM00862">
    <property type="entry name" value="Trans_reg_C"/>
    <property type="match status" value="1"/>
</dbReference>
<dbReference type="InterPro" id="IPR036388">
    <property type="entry name" value="WH-like_DNA-bd_sf"/>
</dbReference>
<evidence type="ECO:0000259" key="3">
    <source>
        <dbReference type="PROSITE" id="PS51755"/>
    </source>
</evidence>
<dbReference type="AlphaFoldDB" id="A0A7V8NQH4"/>
<dbReference type="PANTHER" id="PTHR47691">
    <property type="entry name" value="REGULATOR-RELATED"/>
    <property type="match status" value="1"/>
</dbReference>
<dbReference type="InterPro" id="IPR001867">
    <property type="entry name" value="OmpR/PhoB-type_DNA-bd"/>
</dbReference>
<dbReference type="GO" id="GO:0003677">
    <property type="term" value="F:DNA binding"/>
    <property type="evidence" value="ECO:0007669"/>
    <property type="project" value="UniProtKB-UniRule"/>
</dbReference>
<organism evidence="4 5">
    <name type="scientific">Candidatus Acidiferrum panamense</name>
    <dbReference type="NCBI Taxonomy" id="2741543"/>
    <lineage>
        <taxon>Bacteria</taxon>
        <taxon>Pseudomonadati</taxon>
        <taxon>Acidobacteriota</taxon>
        <taxon>Terriglobia</taxon>
        <taxon>Candidatus Acidiferrales</taxon>
        <taxon>Candidatus Acidiferrum</taxon>
    </lineage>
</organism>
<evidence type="ECO:0000313" key="4">
    <source>
        <dbReference type="EMBL" id="MBA0085601.1"/>
    </source>
</evidence>
<protein>
    <submittedName>
        <fullName evidence="4">Winged helix-turn-helix domain-containing protein</fullName>
    </submittedName>
</protein>
<keyword evidence="5" id="KW-1185">Reference proteome</keyword>
<feature type="domain" description="OmpR/PhoB-type" evidence="3">
    <location>
        <begin position="7"/>
        <end position="105"/>
    </location>
</feature>
<dbReference type="CDD" id="cd00383">
    <property type="entry name" value="trans_reg_C"/>
    <property type="match status" value="1"/>
</dbReference>
<evidence type="ECO:0000256" key="2">
    <source>
        <dbReference type="PROSITE-ProRule" id="PRU01091"/>
    </source>
</evidence>
<proteinExistence type="predicted"/>
<evidence type="ECO:0000313" key="5">
    <source>
        <dbReference type="Proteomes" id="UP000567293"/>
    </source>
</evidence>
<dbReference type="InterPro" id="IPR011990">
    <property type="entry name" value="TPR-like_helical_dom_sf"/>
</dbReference>
<dbReference type="Pfam" id="PF00486">
    <property type="entry name" value="Trans_reg_C"/>
    <property type="match status" value="1"/>
</dbReference>
<name>A0A7V8NQH4_9BACT</name>
<gene>
    <name evidence="4" type="ORF">HRJ53_11450</name>
</gene>
<dbReference type="PRINTS" id="PR00364">
    <property type="entry name" value="DISEASERSIST"/>
</dbReference>
<dbReference type="SUPFAM" id="SSF48452">
    <property type="entry name" value="TPR-like"/>
    <property type="match status" value="1"/>
</dbReference>
<dbReference type="EMBL" id="JACDQQ010001113">
    <property type="protein sequence ID" value="MBA0085601.1"/>
    <property type="molecule type" value="Genomic_DNA"/>
</dbReference>
<keyword evidence="1 2" id="KW-0238">DNA-binding</keyword>
<dbReference type="InterPro" id="IPR027417">
    <property type="entry name" value="P-loop_NTPase"/>
</dbReference>
<dbReference type="PROSITE" id="PS51755">
    <property type="entry name" value="OMPR_PHOB"/>
    <property type="match status" value="1"/>
</dbReference>
<feature type="DNA-binding region" description="OmpR/PhoB-type" evidence="2">
    <location>
        <begin position="7"/>
        <end position="105"/>
    </location>
</feature>
<dbReference type="Pfam" id="PF00931">
    <property type="entry name" value="NB-ARC"/>
    <property type="match status" value="1"/>
</dbReference>
<dbReference type="GO" id="GO:0000160">
    <property type="term" value="P:phosphorelay signal transduction system"/>
    <property type="evidence" value="ECO:0007669"/>
    <property type="project" value="InterPro"/>
</dbReference>
<accession>A0A7V8NQH4</accession>
<dbReference type="Proteomes" id="UP000567293">
    <property type="component" value="Unassembled WGS sequence"/>
</dbReference>
<evidence type="ECO:0000256" key="1">
    <source>
        <dbReference type="ARBA" id="ARBA00023125"/>
    </source>
</evidence>
<dbReference type="Gene3D" id="3.40.50.300">
    <property type="entry name" value="P-loop containing nucleotide triphosphate hydrolases"/>
    <property type="match status" value="1"/>
</dbReference>
<dbReference type="InterPro" id="IPR002182">
    <property type="entry name" value="NB-ARC"/>
</dbReference>
<dbReference type="PANTHER" id="PTHR47691:SF3">
    <property type="entry name" value="HTH-TYPE TRANSCRIPTIONAL REGULATOR RV0890C-RELATED"/>
    <property type="match status" value="1"/>
</dbReference>
<sequence>MAPIESDEVVDFGPFRLCPRHRQLLFGTEEVHLGGRAMDVLLALAYEKGDLVPKERLFEAAWPHVSVHESNLKVTVAYLRRALRECAPSHEYITTVVGRGYCLRTDARPEDSRSEAERPVVAAPRLPELGTVIGRDVVIAELRETLAHNRLTTIVGSGGIGKTTVAVAVAHLFEDEGGGSVTFVDLARVASQEFVASSLAAAFGISSTTNDILQAVVSILARRRALLFLDTCEHVLNEVSRVCDVVLTNTSEVRILATSRQVLSARHEKVVRLAPLEVPPGDADTARDVLRYSAPQLLAARAFEKGGYRVEDRDARAIGEICRRLDGAPLAIELVSSRLLGRSADIVLKELDDRFRTLRKDSPGGPLRHQTLLVTLEWSYALLTRDEAAVLRAISIFAGSFDMNSVIRIVAHLGLALSETFDAIAGLLTKSMLSVDQSYGEPRHRMLDSTRAFACDLLKSRGELDAVSASHARLQLEILRRAGVEHATMPARKWHATYSGQADDLRKALDWALYSCGDPMLGIQLTAAGLPLWSELSLADESRRNCAQALAELNRIGCADAPLKLKLIVGLATSNTYLSADPQETVALLEAAILLARETGDASAECGALGALAMYNLLPGHQSTVPDILHSMRDAAIRANDRTALWEQEQLYAVLEALSCDWQSSLSRLEKLQAEMRDHSESAVPRFQLNQKTDVAVQLGARLWLMGKPGRAVRAIEEAAQEAMAIGHGLTLIHCLSRGIIFVMSECHHYSKARSYTEILKSTIYRHGMAAWIPVADCYGKAIDALSGELPSPEGLRVARDNLQSASVQIRNPVYFAVLAKAMVAIGQADEAARTIDHVLQADSQRWLLPEFLRLRAATERAFRHDGQAETTLRESLRVANEVGLLAWKLRSAHDLAVLLKDRGASAEARQILVPVYEQFTDGFDSGDLRSSRQLLGRLSSSAVPLTSSRAGRSNRN</sequence>
<comment type="caution">
    <text evidence="4">The sequence shown here is derived from an EMBL/GenBank/DDBJ whole genome shotgun (WGS) entry which is preliminary data.</text>
</comment>
<reference evidence="4" key="1">
    <citation type="submission" date="2020-06" db="EMBL/GenBank/DDBJ databases">
        <title>Legume-microbial interactions unlock mineral nutrients during tropical forest succession.</title>
        <authorList>
            <person name="Epihov D.Z."/>
        </authorList>
    </citation>
    <scope>NUCLEOTIDE SEQUENCE [LARGE SCALE GENOMIC DNA]</scope>
    <source>
        <strain evidence="4">Pan2503</strain>
    </source>
</reference>
<dbReference type="GO" id="GO:0006355">
    <property type="term" value="P:regulation of DNA-templated transcription"/>
    <property type="evidence" value="ECO:0007669"/>
    <property type="project" value="InterPro"/>
</dbReference>
<dbReference type="Gene3D" id="1.10.10.10">
    <property type="entry name" value="Winged helix-like DNA-binding domain superfamily/Winged helix DNA-binding domain"/>
    <property type="match status" value="1"/>
</dbReference>
<dbReference type="SUPFAM" id="SSF52540">
    <property type="entry name" value="P-loop containing nucleoside triphosphate hydrolases"/>
    <property type="match status" value="1"/>
</dbReference>